<dbReference type="Pfam" id="PF00319">
    <property type="entry name" value="SRF-TF"/>
    <property type="match status" value="1"/>
</dbReference>
<dbReference type="InterPro" id="IPR036163">
    <property type="entry name" value="HMA_dom_sf"/>
</dbReference>
<dbReference type="PROSITE" id="PS50066">
    <property type="entry name" value="MADS_BOX_2"/>
    <property type="match status" value="1"/>
</dbReference>
<dbReference type="InterPro" id="IPR006121">
    <property type="entry name" value="HMA_dom"/>
</dbReference>
<keyword evidence="6" id="KW-0539">Nucleus</keyword>
<dbReference type="SUPFAM" id="SSF55455">
    <property type="entry name" value="SRF-like"/>
    <property type="match status" value="1"/>
</dbReference>
<gene>
    <name evidence="11" type="ORF">NC653_005761</name>
</gene>
<dbReference type="GO" id="GO:0000977">
    <property type="term" value="F:RNA polymerase II transcription regulatory region sequence-specific DNA binding"/>
    <property type="evidence" value="ECO:0007669"/>
    <property type="project" value="InterPro"/>
</dbReference>
<comment type="caution">
    <text evidence="11">The sequence shown here is derived from an EMBL/GenBank/DDBJ whole genome shotgun (WGS) entry which is preliminary data.</text>
</comment>
<dbReference type="SUPFAM" id="SSF55008">
    <property type="entry name" value="HMA, heavy metal-associated domain"/>
    <property type="match status" value="1"/>
</dbReference>
<sequence length="518" mass="59087">MGVAGTLEYFSDLLSNVKRRKKKKQMQTVALKVRMDCEGCERKVKSVLSGVKGVKSVVVDMKQQKVSVTGNVEPKKVLKAAQSTKKKVEMWPYVPYTLVAHPYVSQAYDKKAPPNHVRAVPVTATISETTMDDNYTNMFSDENPNACSIIKDSISMEVSCMSFPSELRFKEDQHSFFCDFVYINETDQEMGRVKLEIKRIENNTNRQVTFSKRRNGLIKKAYELSVLCDIDIALIMFSPSGRLSHFSGKKRIEDVLARLVNLPDQERQLAIVFPEQGQHHRDIQNKEELQHEIARLLQRLQLAEEQIRIYEPDPIKFTSMGELESCDKRLVDTLSRVMQRKEYLLSNHLSSFNPSRIEDGMPTSSFNNDMVNWLPDAGSDLAEILHHGTHNHAQIFNASTPLNALRNLSSTMYGSLLQGSHSNAEAHNFREWPGDGNFPQWPPYNNSTVLYSNPMSPSLYSQIQHEMVGPNIPDMMPREQVEIPISSPHTQVENDGASYEDNKVPRLDDQEHHTIFEL</sequence>
<proteinExistence type="predicted"/>
<evidence type="ECO:0000256" key="8">
    <source>
        <dbReference type="SAM" id="MobiDB-lite"/>
    </source>
</evidence>
<dbReference type="Gene3D" id="3.40.1810.10">
    <property type="entry name" value="Transcription factor, MADS-box"/>
    <property type="match status" value="1"/>
</dbReference>
<comment type="subcellular location">
    <subcellularLocation>
        <location evidence="1">Nucleus</location>
    </subcellularLocation>
</comment>
<dbReference type="InterPro" id="IPR002100">
    <property type="entry name" value="TF_MADSbox"/>
</dbReference>
<dbReference type="Proteomes" id="UP001164929">
    <property type="component" value="Chromosome 2"/>
</dbReference>
<evidence type="ECO:0000259" key="9">
    <source>
        <dbReference type="PROSITE" id="PS50066"/>
    </source>
</evidence>
<dbReference type="SMART" id="SM00432">
    <property type="entry name" value="MADS"/>
    <property type="match status" value="1"/>
</dbReference>
<dbReference type="InterPro" id="IPR050142">
    <property type="entry name" value="MADS-box/MEF2_TF"/>
</dbReference>
<dbReference type="CDD" id="cd00371">
    <property type="entry name" value="HMA"/>
    <property type="match status" value="1"/>
</dbReference>
<dbReference type="Pfam" id="PF00403">
    <property type="entry name" value="HMA"/>
    <property type="match status" value="1"/>
</dbReference>
<evidence type="ECO:0000256" key="7">
    <source>
        <dbReference type="SAM" id="Coils"/>
    </source>
</evidence>
<dbReference type="EMBL" id="JAQIZT010000002">
    <property type="protein sequence ID" value="KAJ7006502.1"/>
    <property type="molecule type" value="Genomic_DNA"/>
</dbReference>
<dbReference type="GO" id="GO:0080092">
    <property type="term" value="P:regulation of pollen tube growth"/>
    <property type="evidence" value="ECO:0007669"/>
    <property type="project" value="UniProtKB-ARBA"/>
</dbReference>
<feature type="domain" description="HMA" evidence="10">
    <location>
        <begin position="26"/>
        <end position="89"/>
    </location>
</feature>
<name>A0AAD6WBR5_9ROSI</name>
<dbReference type="PROSITE" id="PS50846">
    <property type="entry name" value="HMA_2"/>
    <property type="match status" value="1"/>
</dbReference>
<dbReference type="GO" id="GO:0046872">
    <property type="term" value="F:metal ion binding"/>
    <property type="evidence" value="ECO:0007669"/>
    <property type="project" value="InterPro"/>
</dbReference>
<keyword evidence="12" id="KW-1185">Reference proteome</keyword>
<evidence type="ECO:0000256" key="4">
    <source>
        <dbReference type="ARBA" id="ARBA00023125"/>
    </source>
</evidence>
<dbReference type="GO" id="GO:0005634">
    <property type="term" value="C:nucleus"/>
    <property type="evidence" value="ECO:0007669"/>
    <property type="project" value="UniProtKB-SubCell"/>
</dbReference>
<keyword evidence="3 7" id="KW-0175">Coiled coil</keyword>
<dbReference type="GO" id="GO:0010152">
    <property type="term" value="P:pollen maturation"/>
    <property type="evidence" value="ECO:0007669"/>
    <property type="project" value="UniProtKB-ARBA"/>
</dbReference>
<evidence type="ECO:0000313" key="11">
    <source>
        <dbReference type="EMBL" id="KAJ7006502.1"/>
    </source>
</evidence>
<evidence type="ECO:0000256" key="5">
    <source>
        <dbReference type="ARBA" id="ARBA00023163"/>
    </source>
</evidence>
<dbReference type="PANTHER" id="PTHR48019">
    <property type="entry name" value="SERUM RESPONSE FACTOR HOMOLOG"/>
    <property type="match status" value="1"/>
</dbReference>
<dbReference type="PROSITE" id="PS00350">
    <property type="entry name" value="MADS_BOX_1"/>
    <property type="match status" value="1"/>
</dbReference>
<evidence type="ECO:0000256" key="2">
    <source>
        <dbReference type="ARBA" id="ARBA00023015"/>
    </source>
</evidence>
<protein>
    <recommendedName>
        <fullName evidence="13">MADS-box domain-containing protein</fullName>
    </recommendedName>
</protein>
<evidence type="ECO:0000259" key="10">
    <source>
        <dbReference type="PROSITE" id="PS50846"/>
    </source>
</evidence>
<dbReference type="Gene3D" id="3.30.70.100">
    <property type="match status" value="1"/>
</dbReference>
<feature type="compositionally biased region" description="Basic and acidic residues" evidence="8">
    <location>
        <begin position="500"/>
        <end position="518"/>
    </location>
</feature>
<dbReference type="FunFam" id="3.40.1810.10:FF:000014">
    <property type="entry name" value="MADS-box transcription factor 41"/>
    <property type="match status" value="1"/>
</dbReference>
<evidence type="ECO:0008006" key="13">
    <source>
        <dbReference type="Google" id="ProtNLM"/>
    </source>
</evidence>
<evidence type="ECO:0000256" key="6">
    <source>
        <dbReference type="ARBA" id="ARBA00023242"/>
    </source>
</evidence>
<dbReference type="CDD" id="cd00265">
    <property type="entry name" value="MADS_MEF2_like"/>
    <property type="match status" value="1"/>
</dbReference>
<dbReference type="GO" id="GO:0045944">
    <property type="term" value="P:positive regulation of transcription by RNA polymerase II"/>
    <property type="evidence" value="ECO:0007669"/>
    <property type="project" value="InterPro"/>
</dbReference>
<evidence type="ECO:0000256" key="1">
    <source>
        <dbReference type="ARBA" id="ARBA00004123"/>
    </source>
</evidence>
<evidence type="ECO:0000313" key="12">
    <source>
        <dbReference type="Proteomes" id="UP001164929"/>
    </source>
</evidence>
<accession>A0AAD6WBR5</accession>
<dbReference type="PRINTS" id="PR00404">
    <property type="entry name" value="MADSDOMAIN"/>
</dbReference>
<dbReference type="GO" id="GO:0046983">
    <property type="term" value="F:protein dimerization activity"/>
    <property type="evidence" value="ECO:0007669"/>
    <property type="project" value="InterPro"/>
</dbReference>
<keyword evidence="4" id="KW-0238">DNA-binding</keyword>
<feature type="region of interest" description="Disordered" evidence="8">
    <location>
        <begin position="488"/>
        <end position="518"/>
    </location>
</feature>
<feature type="coiled-coil region" evidence="7">
    <location>
        <begin position="279"/>
        <end position="306"/>
    </location>
</feature>
<reference evidence="11" key="1">
    <citation type="journal article" date="2023" name="Mol. Ecol. Resour.">
        <title>Chromosome-level genome assembly of a triploid poplar Populus alba 'Berolinensis'.</title>
        <authorList>
            <person name="Chen S."/>
            <person name="Yu Y."/>
            <person name="Wang X."/>
            <person name="Wang S."/>
            <person name="Zhang T."/>
            <person name="Zhou Y."/>
            <person name="He R."/>
            <person name="Meng N."/>
            <person name="Wang Y."/>
            <person name="Liu W."/>
            <person name="Liu Z."/>
            <person name="Liu J."/>
            <person name="Guo Q."/>
            <person name="Huang H."/>
            <person name="Sederoff R.R."/>
            <person name="Wang G."/>
            <person name="Qu G."/>
            <person name="Chen S."/>
        </authorList>
    </citation>
    <scope>NUCLEOTIDE SEQUENCE</scope>
    <source>
        <strain evidence="11">SC-2020</strain>
    </source>
</reference>
<feature type="domain" description="MADS-box" evidence="9">
    <location>
        <begin position="190"/>
        <end position="250"/>
    </location>
</feature>
<keyword evidence="2" id="KW-0805">Transcription regulation</keyword>
<organism evidence="11 12">
    <name type="scientific">Populus alba x Populus x berolinensis</name>
    <dbReference type="NCBI Taxonomy" id="444605"/>
    <lineage>
        <taxon>Eukaryota</taxon>
        <taxon>Viridiplantae</taxon>
        <taxon>Streptophyta</taxon>
        <taxon>Embryophyta</taxon>
        <taxon>Tracheophyta</taxon>
        <taxon>Spermatophyta</taxon>
        <taxon>Magnoliopsida</taxon>
        <taxon>eudicotyledons</taxon>
        <taxon>Gunneridae</taxon>
        <taxon>Pentapetalae</taxon>
        <taxon>rosids</taxon>
        <taxon>fabids</taxon>
        <taxon>Malpighiales</taxon>
        <taxon>Salicaceae</taxon>
        <taxon>Saliceae</taxon>
        <taxon>Populus</taxon>
    </lineage>
</organism>
<evidence type="ECO:0000256" key="3">
    <source>
        <dbReference type="ARBA" id="ARBA00023054"/>
    </source>
</evidence>
<keyword evidence="5" id="KW-0804">Transcription</keyword>
<dbReference type="InterPro" id="IPR036879">
    <property type="entry name" value="TF_MADSbox_sf"/>
</dbReference>
<dbReference type="AlphaFoldDB" id="A0AAD6WBR5"/>
<dbReference type="InterPro" id="IPR033896">
    <property type="entry name" value="MEF2-like_N"/>
</dbReference>